<protein>
    <submittedName>
        <fullName evidence="2">Uncharacterized protein</fullName>
    </submittedName>
</protein>
<evidence type="ECO:0000313" key="2">
    <source>
        <dbReference type="EMBL" id="CAB0018171.1"/>
    </source>
</evidence>
<name>A0A6H5HLL1_9HEMI</name>
<evidence type="ECO:0000313" key="3">
    <source>
        <dbReference type="Proteomes" id="UP000479000"/>
    </source>
</evidence>
<gene>
    <name evidence="2" type="ORF">NTEN_LOCUS22080</name>
</gene>
<dbReference type="EMBL" id="CADCXU010032281">
    <property type="protein sequence ID" value="CAB0018171.1"/>
    <property type="molecule type" value="Genomic_DNA"/>
</dbReference>
<accession>A0A6H5HLL1</accession>
<sequence>MLMDAGRATGDGRQLRLISGRAGGGGAHLSGGSFFPTLRRSGIDVRRHSGGSFLLPSAPTRHIRGLSSRGRLAEPPDCYRSGRPLGAKIIHQRPPTGGSSSKRISPVFPEDRSVNKGRSRGAYVQNARREAEYAPYPNCTYQPPVRVYCKIDNRLFLNSMRPRIHFSTEGQNQRRGLIGQPGQAGTPVPPVQHPQPPNQSIPTASLAGFGCGNG</sequence>
<dbReference type="Proteomes" id="UP000479000">
    <property type="component" value="Unassembled WGS sequence"/>
</dbReference>
<organism evidence="2 3">
    <name type="scientific">Nesidiocoris tenuis</name>
    <dbReference type="NCBI Taxonomy" id="355587"/>
    <lineage>
        <taxon>Eukaryota</taxon>
        <taxon>Metazoa</taxon>
        <taxon>Ecdysozoa</taxon>
        <taxon>Arthropoda</taxon>
        <taxon>Hexapoda</taxon>
        <taxon>Insecta</taxon>
        <taxon>Pterygota</taxon>
        <taxon>Neoptera</taxon>
        <taxon>Paraneoptera</taxon>
        <taxon>Hemiptera</taxon>
        <taxon>Heteroptera</taxon>
        <taxon>Panheteroptera</taxon>
        <taxon>Cimicomorpha</taxon>
        <taxon>Miridae</taxon>
        <taxon>Dicyphina</taxon>
        <taxon>Nesidiocoris</taxon>
    </lineage>
</organism>
<keyword evidence="3" id="KW-1185">Reference proteome</keyword>
<feature type="region of interest" description="Disordered" evidence="1">
    <location>
        <begin position="89"/>
        <end position="120"/>
    </location>
</feature>
<evidence type="ECO:0000256" key="1">
    <source>
        <dbReference type="SAM" id="MobiDB-lite"/>
    </source>
</evidence>
<reference evidence="2 3" key="1">
    <citation type="submission" date="2020-02" db="EMBL/GenBank/DDBJ databases">
        <authorList>
            <person name="Ferguson B K."/>
        </authorList>
    </citation>
    <scope>NUCLEOTIDE SEQUENCE [LARGE SCALE GENOMIC DNA]</scope>
</reference>
<feature type="region of interest" description="Disordered" evidence="1">
    <location>
        <begin position="168"/>
        <end position="214"/>
    </location>
</feature>
<feature type="compositionally biased region" description="Pro residues" evidence="1">
    <location>
        <begin position="187"/>
        <end position="199"/>
    </location>
</feature>
<dbReference type="AlphaFoldDB" id="A0A6H5HLL1"/>
<proteinExistence type="predicted"/>